<dbReference type="AlphaFoldDB" id="A0A922TCC5"/>
<keyword evidence="1 2" id="KW-0597">Phosphoprotein</keyword>
<sequence>MPASRNVHIAVIDDDDSFRLAAEWLIKSLGYEVAGYESAEAFLGVPPPRAADVIISDIQMPGMTGIEMKQRLNEEGHEVAVIFVSAQADPALLRRVSECGGLALLQKPFHGQILIDAIHHAIGDPSPD</sequence>
<dbReference type="InterPro" id="IPR050595">
    <property type="entry name" value="Bact_response_regulator"/>
</dbReference>
<reference evidence="4 5" key="1">
    <citation type="submission" date="2014-06" db="EMBL/GenBank/DDBJ databases">
        <title>Rhizobium pelagicum/R2-400B4.</title>
        <authorList>
            <person name="Kimes N.E."/>
            <person name="Lopez-Perez M."/>
        </authorList>
    </citation>
    <scope>NUCLEOTIDE SEQUENCE [LARGE SCALE GENOMIC DNA]</scope>
    <source>
        <strain evidence="4 5">R2-400B4</strain>
    </source>
</reference>
<dbReference type="PROSITE" id="PS50110">
    <property type="entry name" value="RESPONSE_REGULATORY"/>
    <property type="match status" value="1"/>
</dbReference>
<dbReference type="SUPFAM" id="SSF52172">
    <property type="entry name" value="CheY-like"/>
    <property type="match status" value="1"/>
</dbReference>
<dbReference type="InterPro" id="IPR011006">
    <property type="entry name" value="CheY-like_superfamily"/>
</dbReference>
<dbReference type="EMBL" id="JOKJ01000002">
    <property type="protein sequence ID" value="KEQ10697.1"/>
    <property type="molecule type" value="Genomic_DNA"/>
</dbReference>
<name>A0A922TCC5_9HYPH</name>
<dbReference type="Pfam" id="PF00072">
    <property type="entry name" value="Response_reg"/>
    <property type="match status" value="1"/>
</dbReference>
<comment type="caution">
    <text evidence="4">The sequence shown here is derived from an EMBL/GenBank/DDBJ whole genome shotgun (WGS) entry which is preliminary data.</text>
</comment>
<feature type="modified residue" description="4-aspartylphosphate" evidence="2">
    <location>
        <position position="57"/>
    </location>
</feature>
<organism evidence="4 5">
    <name type="scientific">Pseudorhizobium pelagicum</name>
    <dbReference type="NCBI Taxonomy" id="1509405"/>
    <lineage>
        <taxon>Bacteria</taxon>
        <taxon>Pseudomonadati</taxon>
        <taxon>Pseudomonadota</taxon>
        <taxon>Alphaproteobacteria</taxon>
        <taxon>Hyphomicrobiales</taxon>
        <taxon>Rhizobiaceae</taxon>
        <taxon>Rhizobium/Agrobacterium group</taxon>
        <taxon>Pseudorhizobium</taxon>
    </lineage>
</organism>
<dbReference type="GO" id="GO:0000160">
    <property type="term" value="P:phosphorelay signal transduction system"/>
    <property type="evidence" value="ECO:0007669"/>
    <property type="project" value="InterPro"/>
</dbReference>
<proteinExistence type="predicted"/>
<gene>
    <name evidence="4" type="ORF">GV68_10630</name>
</gene>
<dbReference type="InterPro" id="IPR001789">
    <property type="entry name" value="Sig_transdc_resp-reg_receiver"/>
</dbReference>
<dbReference type="Gene3D" id="3.40.50.2300">
    <property type="match status" value="1"/>
</dbReference>
<evidence type="ECO:0000313" key="4">
    <source>
        <dbReference type="EMBL" id="KEQ10697.1"/>
    </source>
</evidence>
<dbReference type="PANTHER" id="PTHR44591:SF25">
    <property type="entry name" value="CHEMOTAXIS TWO-COMPONENT RESPONSE REGULATOR"/>
    <property type="match status" value="1"/>
</dbReference>
<dbReference type="SMART" id="SM00448">
    <property type="entry name" value="REC"/>
    <property type="match status" value="1"/>
</dbReference>
<feature type="domain" description="Response regulatory" evidence="3">
    <location>
        <begin position="8"/>
        <end position="122"/>
    </location>
</feature>
<accession>A0A922TCC5</accession>
<protein>
    <recommendedName>
        <fullName evidence="3">Response regulatory domain-containing protein</fullName>
    </recommendedName>
</protein>
<evidence type="ECO:0000259" key="3">
    <source>
        <dbReference type="PROSITE" id="PS50110"/>
    </source>
</evidence>
<dbReference type="Proteomes" id="UP000052167">
    <property type="component" value="Unassembled WGS sequence"/>
</dbReference>
<evidence type="ECO:0000256" key="1">
    <source>
        <dbReference type="ARBA" id="ARBA00022553"/>
    </source>
</evidence>
<evidence type="ECO:0000313" key="5">
    <source>
        <dbReference type="Proteomes" id="UP000052167"/>
    </source>
</evidence>
<keyword evidence="5" id="KW-1185">Reference proteome</keyword>
<dbReference type="PANTHER" id="PTHR44591">
    <property type="entry name" value="STRESS RESPONSE REGULATOR PROTEIN 1"/>
    <property type="match status" value="1"/>
</dbReference>
<evidence type="ECO:0000256" key="2">
    <source>
        <dbReference type="PROSITE-ProRule" id="PRU00169"/>
    </source>
</evidence>